<keyword evidence="18" id="KW-0175">Coiled coil</keyword>
<dbReference type="PANTHER" id="PTHR28036:SF1">
    <property type="entry name" value="DASH COMPLEX SUBUNIT DAD2"/>
    <property type="match status" value="1"/>
</dbReference>
<keyword evidence="14" id="KW-0539">Nucleus</keyword>
<keyword evidence="11" id="KW-0159">Chromosome partition</keyword>
<evidence type="ECO:0000256" key="15">
    <source>
        <dbReference type="ARBA" id="ARBA00023306"/>
    </source>
</evidence>
<dbReference type="PANTHER" id="PTHR28036">
    <property type="entry name" value="DASH COMPLEX SUBUNIT DAD2"/>
    <property type="match status" value="1"/>
</dbReference>
<evidence type="ECO:0000256" key="16">
    <source>
        <dbReference type="ARBA" id="ARBA00023328"/>
    </source>
</evidence>
<dbReference type="RefSeq" id="XP_040881660.1">
    <property type="nucleotide sequence ID" value="XM_041018745.1"/>
</dbReference>
<evidence type="ECO:0000313" key="21">
    <source>
        <dbReference type="Proteomes" id="UP000030672"/>
    </source>
</evidence>
<dbReference type="GO" id="GO:0000278">
    <property type="term" value="P:mitotic cell cycle"/>
    <property type="evidence" value="ECO:0007669"/>
    <property type="project" value="InterPro"/>
</dbReference>
<keyword evidence="21" id="KW-1185">Reference proteome</keyword>
<dbReference type="InterPro" id="IPR013963">
    <property type="entry name" value="DASH_Dad2"/>
</dbReference>
<reference evidence="20 21" key="1">
    <citation type="journal article" date="2014" name="BMC Genomics">
        <title>Genome sequencing of four Aureobasidium pullulans varieties: biotechnological potential, stress tolerance, and description of new species.</title>
        <authorList>
            <person name="Gostin Ar C."/>
            <person name="Ohm R.A."/>
            <person name="Kogej T."/>
            <person name="Sonjak S."/>
            <person name="Turk M."/>
            <person name="Zajc J."/>
            <person name="Zalar P."/>
            <person name="Grube M."/>
            <person name="Sun H."/>
            <person name="Han J."/>
            <person name="Sharma A."/>
            <person name="Chiniquy J."/>
            <person name="Ngan C.Y."/>
            <person name="Lipzen A."/>
            <person name="Barry K."/>
            <person name="Grigoriev I.V."/>
            <person name="Gunde-Cimerman N."/>
        </authorList>
    </citation>
    <scope>NUCLEOTIDE SEQUENCE [LARGE SCALE GENOMIC DNA]</scope>
    <source>
        <strain evidence="20 21">CBS 110374</strain>
    </source>
</reference>
<evidence type="ECO:0000256" key="19">
    <source>
        <dbReference type="SAM" id="MobiDB-lite"/>
    </source>
</evidence>
<protein>
    <recommendedName>
        <fullName evidence="5">DASH complex subunit DAD2</fullName>
    </recommendedName>
    <alternativeName>
        <fullName evidence="17">Outer kinetochore protein DAD2</fullName>
    </alternativeName>
</protein>
<dbReference type="EMBL" id="KL584828">
    <property type="protein sequence ID" value="KEQ64637.1"/>
    <property type="molecule type" value="Genomic_DNA"/>
</dbReference>
<dbReference type="GO" id="GO:1990023">
    <property type="term" value="C:mitotic spindle midzone"/>
    <property type="evidence" value="ECO:0007669"/>
    <property type="project" value="TreeGrafter"/>
</dbReference>
<keyword evidence="15" id="KW-0131">Cell cycle</keyword>
<feature type="region of interest" description="Disordered" evidence="19">
    <location>
        <begin position="72"/>
        <end position="109"/>
    </location>
</feature>
<dbReference type="AlphaFoldDB" id="A0A074W426"/>
<evidence type="ECO:0000256" key="3">
    <source>
        <dbReference type="ARBA" id="ARBA00004629"/>
    </source>
</evidence>
<dbReference type="Pfam" id="PF08654">
    <property type="entry name" value="DASH_Dad2"/>
    <property type="match status" value="1"/>
</dbReference>
<evidence type="ECO:0000256" key="11">
    <source>
        <dbReference type="ARBA" id="ARBA00022829"/>
    </source>
</evidence>
<keyword evidence="16" id="KW-0137">Centromere</keyword>
<proteinExistence type="inferred from homology"/>
<evidence type="ECO:0000256" key="13">
    <source>
        <dbReference type="ARBA" id="ARBA00023212"/>
    </source>
</evidence>
<dbReference type="GO" id="GO:0008608">
    <property type="term" value="P:attachment of spindle microtubules to kinetochore"/>
    <property type="evidence" value="ECO:0007669"/>
    <property type="project" value="TreeGrafter"/>
</dbReference>
<dbReference type="STRING" id="1043003.A0A074W426"/>
<dbReference type="GO" id="GO:0042729">
    <property type="term" value="C:DASH complex"/>
    <property type="evidence" value="ECO:0007669"/>
    <property type="project" value="InterPro"/>
</dbReference>
<evidence type="ECO:0000256" key="2">
    <source>
        <dbReference type="ARBA" id="ARBA00004186"/>
    </source>
</evidence>
<dbReference type="GO" id="GO:0051301">
    <property type="term" value="P:cell division"/>
    <property type="evidence" value="ECO:0007669"/>
    <property type="project" value="UniProtKB-KW"/>
</dbReference>
<dbReference type="GO" id="GO:0044732">
    <property type="term" value="C:mitotic spindle pole body"/>
    <property type="evidence" value="ECO:0007669"/>
    <property type="project" value="TreeGrafter"/>
</dbReference>
<organism evidence="20 21">
    <name type="scientific">Aureobasidium melanogenum (strain CBS 110374)</name>
    <name type="common">Aureobasidium pullulans var. melanogenum</name>
    <dbReference type="NCBI Taxonomy" id="1043003"/>
    <lineage>
        <taxon>Eukaryota</taxon>
        <taxon>Fungi</taxon>
        <taxon>Dikarya</taxon>
        <taxon>Ascomycota</taxon>
        <taxon>Pezizomycotina</taxon>
        <taxon>Dothideomycetes</taxon>
        <taxon>Dothideomycetidae</taxon>
        <taxon>Dothideales</taxon>
        <taxon>Saccotheciaceae</taxon>
        <taxon>Aureobasidium</taxon>
    </lineage>
</organism>
<dbReference type="GeneID" id="63912118"/>
<keyword evidence="7" id="KW-0963">Cytoplasm</keyword>
<evidence type="ECO:0000313" key="20">
    <source>
        <dbReference type="EMBL" id="KEQ64637.1"/>
    </source>
</evidence>
<evidence type="ECO:0000256" key="7">
    <source>
        <dbReference type="ARBA" id="ARBA00022490"/>
    </source>
</evidence>
<feature type="coiled-coil region" evidence="18">
    <location>
        <begin position="2"/>
        <end position="39"/>
    </location>
</feature>
<evidence type="ECO:0000256" key="4">
    <source>
        <dbReference type="ARBA" id="ARBA00005501"/>
    </source>
</evidence>
<evidence type="ECO:0000256" key="14">
    <source>
        <dbReference type="ARBA" id="ARBA00023242"/>
    </source>
</evidence>
<feature type="non-terminal residue" evidence="20">
    <location>
        <position position="109"/>
    </location>
</feature>
<evidence type="ECO:0000256" key="17">
    <source>
        <dbReference type="ARBA" id="ARBA00030568"/>
    </source>
</evidence>
<comment type="similarity">
    <text evidence="4">Belongs to the DASH complex DAD2 family.</text>
</comment>
<dbReference type="HOGENOM" id="CLU_138063_5_0_1"/>
<sequence>QTSALQQRINEKRAELENLKQLRELSAGLAGQMEQLEEKLSTLSDGTQAIATVLSNWHTVLRAIHMASAHIAKPQQDTEHEPDADLPLPQTLVRIPMQHVDQSEPTQSE</sequence>
<keyword evidence="9" id="KW-0493">Microtubule</keyword>
<keyword evidence="8" id="KW-0132">Cell division</keyword>
<keyword evidence="13" id="KW-0206">Cytoskeleton</keyword>
<keyword evidence="10" id="KW-0498">Mitosis</keyword>
<keyword evidence="12" id="KW-0995">Kinetochore</keyword>
<evidence type="ECO:0000256" key="10">
    <source>
        <dbReference type="ARBA" id="ARBA00022776"/>
    </source>
</evidence>
<comment type="subcellular location">
    <subcellularLocation>
        <location evidence="3">Chromosome</location>
        <location evidence="3">Centromere</location>
        <location evidence="3">Kinetochore</location>
    </subcellularLocation>
    <subcellularLocation>
        <location evidence="2">Cytoplasm</location>
        <location evidence="2">Cytoskeleton</location>
        <location evidence="2">Spindle</location>
    </subcellularLocation>
    <subcellularLocation>
        <location evidence="1">Nucleus</location>
    </subcellularLocation>
</comment>
<dbReference type="Proteomes" id="UP000030672">
    <property type="component" value="Unassembled WGS sequence"/>
</dbReference>
<evidence type="ECO:0000256" key="12">
    <source>
        <dbReference type="ARBA" id="ARBA00022838"/>
    </source>
</evidence>
<evidence type="ECO:0000256" key="18">
    <source>
        <dbReference type="SAM" id="Coils"/>
    </source>
</evidence>
<evidence type="ECO:0000256" key="8">
    <source>
        <dbReference type="ARBA" id="ARBA00022618"/>
    </source>
</evidence>
<evidence type="ECO:0000256" key="9">
    <source>
        <dbReference type="ARBA" id="ARBA00022701"/>
    </source>
</evidence>
<feature type="non-terminal residue" evidence="20">
    <location>
        <position position="1"/>
    </location>
</feature>
<gene>
    <name evidence="20" type="ORF">M437DRAFT_14070</name>
</gene>
<name>A0A074W426_AURM1</name>
<evidence type="ECO:0000256" key="1">
    <source>
        <dbReference type="ARBA" id="ARBA00004123"/>
    </source>
</evidence>
<keyword evidence="6" id="KW-0158">Chromosome</keyword>
<evidence type="ECO:0000256" key="5">
    <source>
        <dbReference type="ARBA" id="ARBA00020260"/>
    </source>
</evidence>
<dbReference type="GO" id="GO:0005874">
    <property type="term" value="C:microtubule"/>
    <property type="evidence" value="ECO:0007669"/>
    <property type="project" value="UniProtKB-KW"/>
</dbReference>
<evidence type="ECO:0000256" key="6">
    <source>
        <dbReference type="ARBA" id="ARBA00022454"/>
    </source>
</evidence>
<accession>A0A074W426</accession>